<feature type="transmembrane region" description="Helical" evidence="2">
    <location>
        <begin position="458"/>
        <end position="480"/>
    </location>
</feature>
<feature type="compositionally biased region" description="Pro residues" evidence="1">
    <location>
        <begin position="929"/>
        <end position="940"/>
    </location>
</feature>
<feature type="transmembrane region" description="Helical" evidence="2">
    <location>
        <begin position="219"/>
        <end position="238"/>
    </location>
</feature>
<reference evidence="4" key="2">
    <citation type="submission" date="2020-09" db="EMBL/GenBank/DDBJ databases">
        <authorList>
            <person name="Sun Q."/>
            <person name="Ohkuma M."/>
        </authorList>
    </citation>
    <scope>NUCLEOTIDE SEQUENCE</scope>
    <source>
        <strain evidence="4">JCM 3086</strain>
    </source>
</reference>
<evidence type="ECO:0000256" key="2">
    <source>
        <dbReference type="SAM" id="Phobius"/>
    </source>
</evidence>
<feature type="transmembrane region" description="Helical" evidence="2">
    <location>
        <begin position="492"/>
        <end position="521"/>
    </location>
</feature>
<dbReference type="InterPro" id="IPR012728">
    <property type="entry name" value="Pls/PosA_C"/>
</dbReference>
<feature type="region of interest" description="Disordered" evidence="1">
    <location>
        <begin position="46"/>
        <end position="72"/>
    </location>
</feature>
<dbReference type="InterPro" id="IPR001451">
    <property type="entry name" value="Hexapep"/>
</dbReference>
<dbReference type="SUPFAM" id="SSF51161">
    <property type="entry name" value="Trimeric LpxA-like enzymes"/>
    <property type="match status" value="2"/>
</dbReference>
<keyword evidence="5" id="KW-1185">Reference proteome</keyword>
<dbReference type="InterPro" id="IPR009081">
    <property type="entry name" value="PP-bd_ACP"/>
</dbReference>
<dbReference type="EMBL" id="BMQA01000070">
    <property type="protein sequence ID" value="GGJ62095.1"/>
    <property type="molecule type" value="Genomic_DNA"/>
</dbReference>
<evidence type="ECO:0000256" key="1">
    <source>
        <dbReference type="SAM" id="MobiDB-lite"/>
    </source>
</evidence>
<evidence type="ECO:0000259" key="3">
    <source>
        <dbReference type="PROSITE" id="PS50075"/>
    </source>
</evidence>
<feature type="transmembrane region" description="Helical" evidence="2">
    <location>
        <begin position="258"/>
        <end position="279"/>
    </location>
</feature>
<evidence type="ECO:0000313" key="5">
    <source>
        <dbReference type="Proteomes" id="UP000657574"/>
    </source>
</evidence>
<feature type="compositionally biased region" description="Pro residues" evidence="1">
    <location>
        <begin position="174"/>
        <end position="190"/>
    </location>
</feature>
<feature type="transmembrane region" description="Helical" evidence="2">
    <location>
        <begin position="719"/>
        <end position="740"/>
    </location>
</feature>
<feature type="region of interest" description="Disordered" evidence="1">
    <location>
        <begin position="167"/>
        <end position="191"/>
    </location>
</feature>
<dbReference type="InterPro" id="IPR050179">
    <property type="entry name" value="Trans_hexapeptide_repeat"/>
</dbReference>
<keyword evidence="2" id="KW-0812">Transmembrane</keyword>
<accession>A0A917UJ94</accession>
<dbReference type="Pfam" id="PF14602">
    <property type="entry name" value="Hexapep_2"/>
    <property type="match status" value="1"/>
</dbReference>
<comment type="caution">
    <text evidence="4">The sequence shown here is derived from an EMBL/GenBank/DDBJ whole genome shotgun (WGS) entry which is preliminary data.</text>
</comment>
<reference evidence="4" key="1">
    <citation type="journal article" date="2014" name="Int. J. Syst. Evol. Microbiol.">
        <title>Complete genome sequence of Corynebacterium casei LMG S-19264T (=DSM 44701T), isolated from a smear-ripened cheese.</title>
        <authorList>
            <consortium name="US DOE Joint Genome Institute (JGI-PGF)"/>
            <person name="Walter F."/>
            <person name="Albersmeier A."/>
            <person name="Kalinowski J."/>
            <person name="Ruckert C."/>
        </authorList>
    </citation>
    <scope>NUCLEOTIDE SEQUENCE</scope>
    <source>
        <strain evidence="4">JCM 3086</strain>
    </source>
</reference>
<dbReference type="Gene3D" id="1.10.1200.10">
    <property type="entry name" value="ACP-like"/>
    <property type="match status" value="1"/>
</dbReference>
<dbReference type="SUPFAM" id="SSF47336">
    <property type="entry name" value="ACP-like"/>
    <property type="match status" value="1"/>
</dbReference>
<dbReference type="PROSITE" id="PS50075">
    <property type="entry name" value="CARRIER"/>
    <property type="match status" value="1"/>
</dbReference>
<gene>
    <name evidence="4" type="ORF">GCM10010121_085890</name>
</gene>
<dbReference type="InterPro" id="IPR011004">
    <property type="entry name" value="Trimer_LpxA-like_sf"/>
</dbReference>
<dbReference type="Proteomes" id="UP000657574">
    <property type="component" value="Unassembled WGS sequence"/>
</dbReference>
<organism evidence="4 5">
    <name type="scientific">Streptomyces brasiliensis</name>
    <dbReference type="NCBI Taxonomy" id="1954"/>
    <lineage>
        <taxon>Bacteria</taxon>
        <taxon>Bacillati</taxon>
        <taxon>Actinomycetota</taxon>
        <taxon>Actinomycetes</taxon>
        <taxon>Kitasatosporales</taxon>
        <taxon>Streptomycetaceae</taxon>
        <taxon>Streptomyces</taxon>
    </lineage>
</organism>
<evidence type="ECO:0000313" key="4">
    <source>
        <dbReference type="EMBL" id="GGJ62095.1"/>
    </source>
</evidence>
<dbReference type="InterPro" id="IPR036736">
    <property type="entry name" value="ACP-like_sf"/>
</dbReference>
<name>A0A917UJ94_9ACTN</name>
<dbReference type="PANTHER" id="PTHR43300">
    <property type="entry name" value="ACETYLTRANSFERASE"/>
    <property type="match status" value="1"/>
</dbReference>
<feature type="region of interest" description="Disordered" evidence="1">
    <location>
        <begin position="915"/>
        <end position="940"/>
    </location>
</feature>
<protein>
    <recommendedName>
        <fullName evidence="3">Carrier domain-containing protein</fullName>
    </recommendedName>
</protein>
<proteinExistence type="predicted"/>
<feature type="transmembrane region" description="Helical" evidence="2">
    <location>
        <begin position="746"/>
        <end position="769"/>
    </location>
</feature>
<feature type="domain" description="Carrier" evidence="3">
    <location>
        <begin position="71"/>
        <end position="148"/>
    </location>
</feature>
<dbReference type="NCBIfam" id="TIGR02353">
    <property type="entry name" value="NRPS_term_dom"/>
    <property type="match status" value="1"/>
</dbReference>
<dbReference type="Gene3D" id="2.160.10.10">
    <property type="entry name" value="Hexapeptide repeat proteins"/>
    <property type="match status" value="2"/>
</dbReference>
<dbReference type="PANTHER" id="PTHR43300:SF11">
    <property type="entry name" value="ACETYLTRANSFERASE RV3034C-RELATED"/>
    <property type="match status" value="1"/>
</dbReference>
<sequence length="940" mass="99811">MPAGRTGGAGVRNPPRKALALLRVGEAHLHHHTDGIGAHMAGNSPRTWTAGPPGISTCPDDRGGPDAGRAGSPAATARLLAEVLADVVRVDHVPADSHFFDDLGADSMVMAQFCARVRKRAELPPVSMKDVYRHSTVESLAAALTGPEAMACASAATGAATAGTALTTGASTPTVPPTPVSMPHRPPGSPSVPVCGPVPAADAAQASHGAAVRAGTRQYVLCGLLQLLFFLGYCYLAALAATRGYAWIGDGSALADRYLRSVLAGAAGFIGLCTVPILAKWTLIGRFTPRQFPVWSLTYLRWWIVKTLIRTSPVRLFTASPLFVLYLRALGAKIGRDVAIFSTHIPVCTDLLTIGDGAVIRKDSLFSCYRAHAGLIQTGPVTLGKDVVVGEQAVLDIHTWMGDASQLGHASSLYAGQAVPAGERWHGSPAEPTGTDFRSTHAADCSATRKVRYALGQLLALLLVYLPLTTGGAALLVAAVPQLKAPLDAGSWPHAGSVLCLGALAASFTLFFGAALAGLALQGVVPRLLNRAIKPDTVYPLYGFHYGLQRAIAFLTNRKFFTTIFGDSSAIVHYLRYVGYDLCHVTQTGSNFGTELKHDSPFFTSVGSNTMVADGLSIINADFSNTSFRLCRASIGARSFLGNRIAYPAQARTGDNCLLATKVMVPIDGEMREGVGLLGSPPFTIPRTVMRDARLNTLAGGSELRHRLARKNRHNAATAVLYLLARWFHVFVVTLLTLGAGSLYPAMGASAIALSMVGGLVFSVCYFTLIERAATGFTAQRPLTCSIYEPSFWRHERFWKMAAVDHAQMLGGTPFKNVVLRLQGARIGKRVFDDGSFFPERTLVTIGDDCTLNAGTVVQCHSQEDGAFKSDRTTIGADCTLGVGAFVHYGVTLADHVDLACDSFLMKGEHVPSKARWGGNPARQLPDNTPRPPVLPAGRI</sequence>
<keyword evidence="2" id="KW-1133">Transmembrane helix</keyword>
<dbReference type="AlphaFoldDB" id="A0A917UJ94"/>
<dbReference type="Pfam" id="PF00550">
    <property type="entry name" value="PP-binding"/>
    <property type="match status" value="1"/>
</dbReference>
<keyword evidence="2" id="KW-0472">Membrane</keyword>